<sequence>MEIWGGLNGPSLEVRFIGPVISSPGVEPRCVHLHRTTPSPICQALGSGRWLRVIVGDMVGLVPAEWRNRTGPVYDITTQMATETLIAANGQPYASLSPPALPPTGGSVNSLFIDIPEII</sequence>
<name>A0A9Q1IIL2_SYNKA</name>
<proteinExistence type="predicted"/>
<dbReference type="EMBL" id="JAINUF010000015">
    <property type="protein sequence ID" value="KAJ8341177.1"/>
    <property type="molecule type" value="Genomic_DNA"/>
</dbReference>
<dbReference type="Proteomes" id="UP001152622">
    <property type="component" value="Chromosome 15"/>
</dbReference>
<accession>A0A9Q1IIL2</accession>
<organism evidence="1 2">
    <name type="scientific">Synaphobranchus kaupii</name>
    <name type="common">Kaup's arrowtooth eel</name>
    <dbReference type="NCBI Taxonomy" id="118154"/>
    <lineage>
        <taxon>Eukaryota</taxon>
        <taxon>Metazoa</taxon>
        <taxon>Chordata</taxon>
        <taxon>Craniata</taxon>
        <taxon>Vertebrata</taxon>
        <taxon>Euteleostomi</taxon>
        <taxon>Actinopterygii</taxon>
        <taxon>Neopterygii</taxon>
        <taxon>Teleostei</taxon>
        <taxon>Anguilliformes</taxon>
        <taxon>Synaphobranchidae</taxon>
        <taxon>Synaphobranchus</taxon>
    </lineage>
</organism>
<keyword evidence="2" id="KW-1185">Reference proteome</keyword>
<evidence type="ECO:0000313" key="1">
    <source>
        <dbReference type="EMBL" id="KAJ8341177.1"/>
    </source>
</evidence>
<evidence type="ECO:0000313" key="2">
    <source>
        <dbReference type="Proteomes" id="UP001152622"/>
    </source>
</evidence>
<reference evidence="1" key="1">
    <citation type="journal article" date="2023" name="Science">
        <title>Genome structures resolve the early diversification of teleost fishes.</title>
        <authorList>
            <person name="Parey E."/>
            <person name="Louis A."/>
            <person name="Montfort J."/>
            <person name="Bouchez O."/>
            <person name="Roques C."/>
            <person name="Iampietro C."/>
            <person name="Lluch J."/>
            <person name="Castinel A."/>
            <person name="Donnadieu C."/>
            <person name="Desvignes T."/>
            <person name="Floi Bucao C."/>
            <person name="Jouanno E."/>
            <person name="Wen M."/>
            <person name="Mejri S."/>
            <person name="Dirks R."/>
            <person name="Jansen H."/>
            <person name="Henkel C."/>
            <person name="Chen W.J."/>
            <person name="Zahm M."/>
            <person name="Cabau C."/>
            <person name="Klopp C."/>
            <person name="Thompson A.W."/>
            <person name="Robinson-Rechavi M."/>
            <person name="Braasch I."/>
            <person name="Lecointre G."/>
            <person name="Bobe J."/>
            <person name="Postlethwait J.H."/>
            <person name="Berthelot C."/>
            <person name="Roest Crollius H."/>
            <person name="Guiguen Y."/>
        </authorList>
    </citation>
    <scope>NUCLEOTIDE SEQUENCE</scope>
    <source>
        <strain evidence="1">WJC10195</strain>
    </source>
</reference>
<dbReference type="AlphaFoldDB" id="A0A9Q1IIL2"/>
<protein>
    <submittedName>
        <fullName evidence="1">Uncharacterized protein</fullName>
    </submittedName>
</protein>
<comment type="caution">
    <text evidence="1">The sequence shown here is derived from an EMBL/GenBank/DDBJ whole genome shotgun (WGS) entry which is preliminary data.</text>
</comment>
<gene>
    <name evidence="1" type="ORF">SKAU_G00334680</name>
</gene>